<accession>A0AB34IVW8</accession>
<proteinExistence type="predicted"/>
<organism evidence="1 2">
    <name type="scientific">Prymnesium parvum</name>
    <name type="common">Toxic golden alga</name>
    <dbReference type="NCBI Taxonomy" id="97485"/>
    <lineage>
        <taxon>Eukaryota</taxon>
        <taxon>Haptista</taxon>
        <taxon>Haptophyta</taxon>
        <taxon>Prymnesiophyceae</taxon>
        <taxon>Prymnesiales</taxon>
        <taxon>Prymnesiaceae</taxon>
        <taxon>Prymnesium</taxon>
    </lineage>
</organism>
<protein>
    <submittedName>
        <fullName evidence="1">Uncharacterized protein</fullName>
    </submittedName>
</protein>
<keyword evidence="2" id="KW-1185">Reference proteome</keyword>
<name>A0AB34IVW8_PRYPA</name>
<sequence>MAEVSVTTKNPVQPMGVSELKWKKKDPEGITIDARGGEPRMQPVLNAGFQLRDIDSLFHFLFPELWSWRNIKT</sequence>
<reference evidence="1 2" key="1">
    <citation type="journal article" date="2024" name="Science">
        <title>Giant polyketide synthase enzymes in the biosynthesis of giant marine polyether toxins.</title>
        <authorList>
            <person name="Fallon T.R."/>
            <person name="Shende V.V."/>
            <person name="Wierzbicki I.H."/>
            <person name="Pendleton A.L."/>
            <person name="Watervoot N.F."/>
            <person name="Auber R.P."/>
            <person name="Gonzalez D.J."/>
            <person name="Wisecaver J.H."/>
            <person name="Moore B.S."/>
        </authorList>
    </citation>
    <scope>NUCLEOTIDE SEQUENCE [LARGE SCALE GENOMIC DNA]</scope>
    <source>
        <strain evidence="1 2">12B1</strain>
    </source>
</reference>
<dbReference type="EMBL" id="JBGBPQ010000016">
    <property type="protein sequence ID" value="KAL1508162.1"/>
    <property type="molecule type" value="Genomic_DNA"/>
</dbReference>
<evidence type="ECO:0000313" key="2">
    <source>
        <dbReference type="Proteomes" id="UP001515480"/>
    </source>
</evidence>
<gene>
    <name evidence="1" type="ORF">AB1Y20_004283</name>
</gene>
<dbReference type="AlphaFoldDB" id="A0AB34IVW8"/>
<dbReference type="Proteomes" id="UP001515480">
    <property type="component" value="Unassembled WGS sequence"/>
</dbReference>
<evidence type="ECO:0000313" key="1">
    <source>
        <dbReference type="EMBL" id="KAL1508162.1"/>
    </source>
</evidence>
<comment type="caution">
    <text evidence="1">The sequence shown here is derived from an EMBL/GenBank/DDBJ whole genome shotgun (WGS) entry which is preliminary data.</text>
</comment>